<accession>A0AA97LY28</accession>
<dbReference type="InterPro" id="IPR027434">
    <property type="entry name" value="Homing_endonucl"/>
</dbReference>
<protein>
    <recommendedName>
        <fullName evidence="3">Homing endonuclease LAGLIDADG domain-containing protein</fullName>
    </recommendedName>
</protein>
<dbReference type="KEGG" id="thao:NI17_003375"/>
<evidence type="ECO:0000313" key="1">
    <source>
        <dbReference type="EMBL" id="UOE20298.1"/>
    </source>
</evidence>
<organism evidence="1 2">
    <name type="scientific">Thermobifida halotolerans</name>
    <dbReference type="NCBI Taxonomy" id="483545"/>
    <lineage>
        <taxon>Bacteria</taxon>
        <taxon>Bacillati</taxon>
        <taxon>Actinomycetota</taxon>
        <taxon>Actinomycetes</taxon>
        <taxon>Streptosporangiales</taxon>
        <taxon>Nocardiopsidaceae</taxon>
        <taxon>Thermobifida</taxon>
    </lineage>
</organism>
<keyword evidence="2" id="KW-1185">Reference proteome</keyword>
<evidence type="ECO:0000313" key="2">
    <source>
        <dbReference type="Proteomes" id="UP000265719"/>
    </source>
</evidence>
<name>A0AA97LY28_9ACTN</name>
<dbReference type="AlphaFoldDB" id="A0AA97LY28"/>
<proteinExistence type="predicted"/>
<evidence type="ECO:0008006" key="3">
    <source>
        <dbReference type="Google" id="ProtNLM"/>
    </source>
</evidence>
<dbReference type="Proteomes" id="UP000265719">
    <property type="component" value="Chromosome"/>
</dbReference>
<gene>
    <name evidence="1" type="ORF">NI17_003375</name>
</gene>
<sequence length="175" mass="20194">MWALRIFCAASWPGLIRECVDTLQAVLPHHRTGTVSKTGRTEVAARWRHRPCLFPQHGPGRKHDRRIEPASRRRDIADRHPEELIRGLLRSDGCRATNRVRRTVGAEWKYHEYPRYFFSSTSEEIIGLLGEALDRLGVRWSLRFRDNGPHRRSGILSVAERKSVALLDSFVGPKH</sequence>
<dbReference type="RefSeq" id="WP_084012491.1">
    <property type="nucleotide sequence ID" value="NZ_CP063196.1"/>
</dbReference>
<dbReference type="SUPFAM" id="SSF55608">
    <property type="entry name" value="Homing endonucleases"/>
    <property type="match status" value="1"/>
</dbReference>
<dbReference type="EMBL" id="CP063196">
    <property type="protein sequence ID" value="UOE20298.1"/>
    <property type="molecule type" value="Genomic_DNA"/>
</dbReference>
<reference evidence="1" key="1">
    <citation type="submission" date="2020-10" db="EMBL/GenBank/DDBJ databases">
        <title>De novo genome project of the cellulose decomposer Thermobifida halotolerans type strain.</title>
        <authorList>
            <person name="Nagy I."/>
            <person name="Horvath B."/>
            <person name="Kukolya J."/>
            <person name="Nagy I."/>
            <person name="Orsini M."/>
        </authorList>
    </citation>
    <scope>NUCLEOTIDE SEQUENCE</scope>
    <source>
        <strain evidence="1">DSM 44931</strain>
    </source>
</reference>